<dbReference type="AlphaFoldDB" id="A0AB72ZQ16"/>
<evidence type="ECO:0000313" key="1">
    <source>
        <dbReference type="EMBL" id="EIR19001.1"/>
    </source>
</evidence>
<comment type="caution">
    <text evidence="2">The sequence shown here is derived from an EMBL/GenBank/DDBJ whole genome shotgun (WGS) entry which is preliminary data.</text>
</comment>
<dbReference type="Proteomes" id="UP000003231">
    <property type="component" value="Unassembled WGS sequence"/>
</dbReference>
<proteinExistence type="predicted"/>
<dbReference type="EMBL" id="AKRT01000287">
    <property type="protein sequence ID" value="EIR19001.1"/>
    <property type="molecule type" value="Genomic_DNA"/>
</dbReference>
<name>A0AB72ZQ16_YERPE</name>
<accession>A0AB72ZQ16</accession>
<reference evidence="2 3" key="1">
    <citation type="submission" date="2012-05" db="EMBL/GenBank/DDBJ databases">
        <title>Genome sequence of Yersinia Pestis PY-08.</title>
        <authorList>
            <person name="Santana-Cruz I."/>
            <person name="Sengamalay N."/>
            <person name="McCracken C."/>
            <person name="Daugherty S.C."/>
            <person name="Maroo A."/>
            <person name="Vara P.G."/>
            <person name="Tallon L.J."/>
            <person name="Sadzewicz L."/>
            <person name="Vinetz J.M."/>
            <person name="Cespedes Zambrano M.J."/>
            <person name="Fraser-Liggett C.M."/>
            <person name="Tettelin H."/>
        </authorList>
    </citation>
    <scope>NUCLEOTIDE SEQUENCE [LARGE SCALE GENOMIC DNA]</scope>
    <source>
        <strain evidence="2 3">PY-08</strain>
    </source>
</reference>
<organism evidence="2 3">
    <name type="scientific">Yersinia pestis PY-08</name>
    <dbReference type="NCBI Taxonomy" id="992134"/>
    <lineage>
        <taxon>Bacteria</taxon>
        <taxon>Pseudomonadati</taxon>
        <taxon>Pseudomonadota</taxon>
        <taxon>Gammaproteobacteria</taxon>
        <taxon>Enterobacterales</taxon>
        <taxon>Yersiniaceae</taxon>
        <taxon>Yersinia</taxon>
    </lineage>
</organism>
<dbReference type="EMBL" id="AKRT01000046">
    <property type="protein sequence ID" value="EIR25276.1"/>
    <property type="molecule type" value="Genomic_DNA"/>
</dbReference>
<evidence type="ECO:0000313" key="3">
    <source>
        <dbReference type="Proteomes" id="UP000003231"/>
    </source>
</evidence>
<sequence length="42" mass="4733">MPHVERVNLIGRYNVVAQLNTFYTQIMASQLQPFNCIHGAAS</sequence>
<evidence type="ECO:0000313" key="2">
    <source>
        <dbReference type="EMBL" id="EIR25276.1"/>
    </source>
</evidence>
<protein>
    <submittedName>
        <fullName evidence="2">Uncharacterized protein</fullName>
    </submittedName>
</protein>
<gene>
    <name evidence="2" type="ORF">YPPY08_0103</name>
    <name evidence="1" type="ORF">YPPY08_2292</name>
</gene>